<dbReference type="SUPFAM" id="SSF52151">
    <property type="entry name" value="FabD/lysophospholipase-like"/>
    <property type="match status" value="1"/>
</dbReference>
<feature type="domain" description="Ketosynthase family 3 (KS3)" evidence="11">
    <location>
        <begin position="51"/>
        <end position="469"/>
    </location>
</feature>
<evidence type="ECO:0000256" key="1">
    <source>
        <dbReference type="ARBA" id="ARBA00022450"/>
    </source>
</evidence>
<feature type="domain" description="PKS/mFAS DH" evidence="12">
    <location>
        <begin position="937"/>
        <end position="1216"/>
    </location>
</feature>
<evidence type="ECO:0000256" key="7">
    <source>
        <dbReference type="ARBA" id="ARBA00023315"/>
    </source>
</evidence>
<dbReference type="InterPro" id="IPR020807">
    <property type="entry name" value="PKS_DH"/>
</dbReference>
<keyword evidence="4" id="KW-0521">NADP</keyword>
<dbReference type="InterPro" id="IPR016036">
    <property type="entry name" value="Malonyl_transacylase_ACP-bd"/>
</dbReference>
<dbReference type="Pfam" id="PF16197">
    <property type="entry name" value="KAsynt_C_assoc"/>
    <property type="match status" value="1"/>
</dbReference>
<dbReference type="SUPFAM" id="SSF53901">
    <property type="entry name" value="Thiolase-like"/>
    <property type="match status" value="1"/>
</dbReference>
<dbReference type="InterPro" id="IPR020806">
    <property type="entry name" value="PKS_PP-bd"/>
</dbReference>
<accession>A0AAE8MFD3</accession>
<dbReference type="Gene3D" id="1.10.1200.10">
    <property type="entry name" value="ACP-like"/>
    <property type="match status" value="1"/>
</dbReference>
<gene>
    <name evidence="13" type="ORF">FTOL_09976</name>
</gene>
<dbReference type="Pfam" id="PF08240">
    <property type="entry name" value="ADH_N"/>
    <property type="match status" value="1"/>
</dbReference>
<organism evidence="13 14">
    <name type="scientific">Fusarium torulosum</name>
    <dbReference type="NCBI Taxonomy" id="33205"/>
    <lineage>
        <taxon>Eukaryota</taxon>
        <taxon>Fungi</taxon>
        <taxon>Dikarya</taxon>
        <taxon>Ascomycota</taxon>
        <taxon>Pezizomycotina</taxon>
        <taxon>Sordariomycetes</taxon>
        <taxon>Hypocreomycetidae</taxon>
        <taxon>Hypocreales</taxon>
        <taxon>Nectriaceae</taxon>
        <taxon>Fusarium</taxon>
    </lineage>
</organism>
<dbReference type="GO" id="GO:0006633">
    <property type="term" value="P:fatty acid biosynthetic process"/>
    <property type="evidence" value="ECO:0007669"/>
    <property type="project" value="InterPro"/>
</dbReference>
<name>A0AAE8MFD3_9HYPO</name>
<dbReference type="InterPro" id="IPR057326">
    <property type="entry name" value="KR_dom"/>
</dbReference>
<dbReference type="SMART" id="SM00827">
    <property type="entry name" value="PKS_AT"/>
    <property type="match status" value="1"/>
</dbReference>
<keyword evidence="1" id="KW-0596">Phosphopantetheine</keyword>
<keyword evidence="2" id="KW-0597">Phosphoprotein</keyword>
<evidence type="ECO:0000259" key="12">
    <source>
        <dbReference type="PROSITE" id="PS52019"/>
    </source>
</evidence>
<dbReference type="Pfam" id="PF00109">
    <property type="entry name" value="ketoacyl-synt"/>
    <property type="match status" value="1"/>
</dbReference>
<dbReference type="Pfam" id="PF02801">
    <property type="entry name" value="Ketoacyl-synt_C"/>
    <property type="match status" value="1"/>
</dbReference>
<dbReference type="Pfam" id="PF00698">
    <property type="entry name" value="Acyl_transf_1"/>
    <property type="match status" value="1"/>
</dbReference>
<dbReference type="PROSITE" id="PS50075">
    <property type="entry name" value="CARRIER"/>
    <property type="match status" value="1"/>
</dbReference>
<dbReference type="PROSITE" id="PS52004">
    <property type="entry name" value="KS3_2"/>
    <property type="match status" value="1"/>
</dbReference>
<dbReference type="Pfam" id="PF14765">
    <property type="entry name" value="PS-DH"/>
    <property type="match status" value="1"/>
</dbReference>
<dbReference type="InterPro" id="IPR049551">
    <property type="entry name" value="PKS_DH_C"/>
</dbReference>
<evidence type="ECO:0000256" key="4">
    <source>
        <dbReference type="ARBA" id="ARBA00022857"/>
    </source>
</evidence>
<dbReference type="SUPFAM" id="SSF53335">
    <property type="entry name" value="S-adenosyl-L-methionine-dependent methyltransferases"/>
    <property type="match status" value="1"/>
</dbReference>
<evidence type="ECO:0000256" key="8">
    <source>
        <dbReference type="PROSITE-ProRule" id="PRU01363"/>
    </source>
</evidence>
<dbReference type="InterPro" id="IPR014031">
    <property type="entry name" value="Ketoacyl_synth_C"/>
</dbReference>
<evidence type="ECO:0000259" key="10">
    <source>
        <dbReference type="PROSITE" id="PS50075"/>
    </source>
</evidence>
<dbReference type="InterPro" id="IPR032821">
    <property type="entry name" value="PKS_assoc"/>
</dbReference>
<dbReference type="SMART" id="SM00823">
    <property type="entry name" value="PKS_PP"/>
    <property type="match status" value="1"/>
</dbReference>
<dbReference type="PROSITE" id="PS52019">
    <property type="entry name" value="PKS_MFAS_DH"/>
    <property type="match status" value="1"/>
</dbReference>
<dbReference type="Pfam" id="PF21089">
    <property type="entry name" value="PKS_DH_N"/>
    <property type="match status" value="1"/>
</dbReference>
<evidence type="ECO:0000256" key="9">
    <source>
        <dbReference type="SAM" id="MobiDB-lite"/>
    </source>
</evidence>
<dbReference type="InterPro" id="IPR042104">
    <property type="entry name" value="PKS_dehydratase_sf"/>
</dbReference>
<dbReference type="InterPro" id="IPR013968">
    <property type="entry name" value="PKS_KR"/>
</dbReference>
<dbReference type="PROSITE" id="PS00606">
    <property type="entry name" value="KS3_1"/>
    <property type="match status" value="1"/>
</dbReference>
<dbReference type="Gene3D" id="3.90.180.10">
    <property type="entry name" value="Medium-chain alcohol dehydrogenases, catalytic domain"/>
    <property type="match status" value="1"/>
</dbReference>
<dbReference type="GO" id="GO:0044550">
    <property type="term" value="P:secondary metabolite biosynthetic process"/>
    <property type="evidence" value="ECO:0007669"/>
    <property type="project" value="TreeGrafter"/>
</dbReference>
<dbReference type="InterPro" id="IPR016039">
    <property type="entry name" value="Thiolase-like"/>
</dbReference>
<feature type="compositionally biased region" description="Polar residues" evidence="9">
    <location>
        <begin position="20"/>
        <end position="35"/>
    </location>
</feature>
<evidence type="ECO:0000313" key="14">
    <source>
        <dbReference type="Proteomes" id="UP001187734"/>
    </source>
</evidence>
<dbReference type="InterPro" id="IPR001227">
    <property type="entry name" value="Ac_transferase_dom_sf"/>
</dbReference>
<evidence type="ECO:0000313" key="13">
    <source>
        <dbReference type="EMBL" id="SPJ82571.1"/>
    </source>
</evidence>
<keyword evidence="5" id="KW-0560">Oxidoreductase</keyword>
<dbReference type="InterPro" id="IPR020843">
    <property type="entry name" value="ER"/>
</dbReference>
<dbReference type="InterPro" id="IPR049552">
    <property type="entry name" value="PKS_DH_N"/>
</dbReference>
<dbReference type="InterPro" id="IPR011032">
    <property type="entry name" value="GroES-like_sf"/>
</dbReference>
<feature type="compositionally biased region" description="Polar residues" evidence="9">
    <location>
        <begin position="1"/>
        <end position="10"/>
    </location>
</feature>
<dbReference type="Gene3D" id="3.40.47.10">
    <property type="match status" value="1"/>
</dbReference>
<dbReference type="SMART" id="SM00829">
    <property type="entry name" value="PKS_ER"/>
    <property type="match status" value="1"/>
</dbReference>
<dbReference type="Pfam" id="PF00550">
    <property type="entry name" value="PP-binding"/>
    <property type="match status" value="1"/>
</dbReference>
<dbReference type="SUPFAM" id="SSF47336">
    <property type="entry name" value="ACP-like"/>
    <property type="match status" value="1"/>
</dbReference>
<evidence type="ECO:0000256" key="5">
    <source>
        <dbReference type="ARBA" id="ARBA00023002"/>
    </source>
</evidence>
<dbReference type="GO" id="GO:0031177">
    <property type="term" value="F:phosphopantetheine binding"/>
    <property type="evidence" value="ECO:0007669"/>
    <property type="project" value="InterPro"/>
</dbReference>
<feature type="active site" description="Proton donor; for dehydratase activity" evidence="8">
    <location>
        <position position="1137"/>
    </location>
</feature>
<sequence length="2497" mass="274142">MVEDQNQGPSLNGAEDQAPQHPSQQLPEQGATQSNKDTHDRQNLRVESTTVSDIAICGIGLRLPGGIRNCEDYWNLLYNGLDARGPVPSSRYNSDGFDDSLGGTIAIKYKHGYFLDQDLSCLDTSFFTMAKGEVGQVDPQQRLLLEVTRECLEDAGEVDYRGKQIGCYVGTFGDDWLIMRTKEPLDGGLHAVTGHGDLMMANRISFENDFRGPSLVLKTGCSSSAVALHEACRAIQRGDASSAIVGGASMIATPALTATMSASAVLAPDASCKTFDVAANGYARAEAITAIYVKPVADALRNGNPIRAIVKATSLNCDGRSTSLITPNGAAHEALMRKAYHDVGLDPKDTVFVECHGTGTPTGDPIETRAVGEVFGGEKGIYITSVKPNVGHSEGSAGLSSIIKCVLALEHKTIPPNIKLHNPNPAIPFAKYNLRVPLEPTPFPSDREQRVSVNSFGIGGSNSHVILESSPFKPNPGPQTNEIQRAVQPKLLLLSANTEGSLKTHINNHLEWVANHPESTVDAGYTLAKHREHLPHRAFLILQQDKSIETSDLLKAHPGPLPLVLVFSGQGAQGPGMAKELIENDKPFRDDLVKMNQVLKGLEFPPSWNLIDELCKPADTTQVHKAELSQPLCTAVQLALLNKFLSLGLPFTAVVGHSSGEIAGAYSAGHISMEEAIIIAYYRGYVTTKQTRHGSMAAVGLGAEEVSQHLSDGVVVACENSPNSSTISGDSDKVARVIESIKERSPDMLARLLKVDMAYHSDHMMTLSIEYHKLLQYELLKLAPHAPSTKAVMFSSVTTDTVTQKNICNASYWVQNLISPVKFSSAVSNLLAVEKECVFLEIGPHSTLAGPLRQICSATSLPFHYISAQNRGKDSFATYLAAVGKLYQYDVPLDLTPLFPGAKAMSGLPTYPWEHSESFWHESRISKAWRTRQYPQHCLLGTRNFEGPDSEPQWRNILNIEDLPWISDHKLHDDVVFPFAGYVAIAGEAVRQISHAPPGSRYRLHHVIAHAALLLTDAVEISTCFRNHRLNDSEDSIWYDFVISSYNGAAWTKHCTGQATILEQARTCEWTPEMLPREVSCPRIYEQLAQVGLPVGPELRRLVSATSATSEELVYAKIKSKELESPFLYTLHPATIDAAIQLRLVSQARGLPRHMVDLRIPTAIEEIEVSTGSGIIDAKSWTLHGVEPCVELAADGKVVFHASGIRLQRLGDGASSDVLGVHAAARLNWLPHFDFVDVSTLFTPPASERQHHRLQEELAFLCMLQTAEKVRLLEPCQPHFNKFREWIDEHIELAKAEHKGLLNESQPLSSDSSAAIASKIEEIAAQLVQTPRRPVAIALRRVVDKIDDIFTGKTTAIETLLRENTLAEIYDVNTFDHSAFLRILSHTRPTLKILEVGAGTGGTTETILRSMVDNQLVPAYAVYAFTDISAGFFPAAKERFSYAPNIEFKVLDISQNPLDQGFQDDTYDVIIASNVIHATPSLRQTLYNVRQLLKPDGMLVMTELCSLSRSINYIFGTFSGWWLGEDDDRRDQPYVPVSRWDEELKASGYSGVDTAVYDDEVSQAHSAVIVARKEPHGGFKPTSVSLLAQDPDGHVASTVAATLEGSGWTVSNYRLGDDVPKYQAIISCLDLEVAFFEDGSKDKFTALQDFVRSASSRTILWLMPPTQTNCSNPSSGQTLGVTRTLRSELGLNLYTLEVDPHGDFFGASVSKTFERVMRDQDIENLEPDREYIVKDGVICVGRYQPIPLIEAVADESSGVESMKKLHIDQPGILDTMEWKTSSIPEVLAQDEVEIEVRSASLNFHDVVFAMGLIPSDAKEVTLGLEISGTVGRIGSAVTHLAVGDRVMGLCPNGGLATHVALAHHYVHKLPEGMSFEEAATFEACYSTVIYTLIDVGRMREGTSVLIHSACGGVGLAAIQVAQMMDAEIYVTVGSEAKRNYLVERYNIRQDCIFNSRDDSFLGGLMKQTGGKGVDLVLNSLSGELLHASWKCVAQYGTMLELGKRDLAAFGQLDMRRFLENRSYCGIDMKRIYKDQPLLVRNVIERTLHFYEQGKLNALKPITEFHANDAKKAFRHLQDGNHMGKVTITIPTDISTVKAKTRTPKVHLDPLASYLLVGGFGGLGRGLAVWLAENGAKSLIFLSRSGRVDNNISLELESMGCTVAVVKGSVSKLEDVKEAVTRAPSPIKGVFNLAMVQRDSPFLNMQWTDWNDVNEPKVRGTWNLHEALHDQPLDYFWLASSIVTVMEQPGQASYKAGCVFMESFCQYRHSLGLPASVLSICPIGDVGFVTENYAALRSVRLQSQYTLREKEFLECVEASLLNSIPRGISVGNFKDCSSGACLPWSSSGHMVMGLKSHLHLDDPKNPVSWRRDRRMGFYHNMATEGASNTITESSLLKLFLESLYEDGGSDILAKEESIEFLACEIGNKINEFLLRPGSSIDTTLRLADMGLDSLTAIELRRWFRQAFELQVSVLEMMAAASLKQLAEAVASRLGEKLV</sequence>
<dbReference type="Pfam" id="PF08659">
    <property type="entry name" value="KR"/>
    <property type="match status" value="1"/>
</dbReference>
<dbReference type="InterPro" id="IPR036291">
    <property type="entry name" value="NAD(P)-bd_dom_sf"/>
</dbReference>
<dbReference type="GO" id="GO:0016491">
    <property type="term" value="F:oxidoreductase activity"/>
    <property type="evidence" value="ECO:0007669"/>
    <property type="project" value="UniProtKB-KW"/>
</dbReference>
<dbReference type="InterPro" id="IPR020841">
    <property type="entry name" value="PKS_Beta-ketoAc_synthase_dom"/>
</dbReference>
<dbReference type="InterPro" id="IPR006162">
    <property type="entry name" value="Ppantetheine_attach_site"/>
</dbReference>
<dbReference type="Gene3D" id="3.40.50.720">
    <property type="entry name" value="NAD(P)-binding Rossmann-like Domain"/>
    <property type="match status" value="2"/>
</dbReference>
<dbReference type="Gene3D" id="3.10.129.110">
    <property type="entry name" value="Polyketide synthase dehydratase"/>
    <property type="match status" value="1"/>
</dbReference>
<keyword evidence="6" id="KW-0511">Multifunctional enzyme</keyword>
<dbReference type="Proteomes" id="UP001187734">
    <property type="component" value="Unassembled WGS sequence"/>
</dbReference>
<dbReference type="InterPro" id="IPR016035">
    <property type="entry name" value="Acyl_Trfase/lysoPLipase"/>
</dbReference>
<feature type="region of interest" description="Disordered" evidence="9">
    <location>
        <begin position="1"/>
        <end position="43"/>
    </location>
</feature>
<feature type="region of interest" description="C-terminal hotdog fold" evidence="8">
    <location>
        <begin position="1076"/>
        <end position="1216"/>
    </location>
</feature>
<dbReference type="SUPFAM" id="SSF51735">
    <property type="entry name" value="NAD(P)-binding Rossmann-fold domains"/>
    <property type="match status" value="2"/>
</dbReference>
<dbReference type="InterPro" id="IPR013217">
    <property type="entry name" value="Methyltransf_12"/>
</dbReference>
<dbReference type="EMBL" id="ONZP01000371">
    <property type="protein sequence ID" value="SPJ82571.1"/>
    <property type="molecule type" value="Genomic_DNA"/>
</dbReference>
<protein>
    <submittedName>
        <fullName evidence="13">Probable polyketide synthase</fullName>
    </submittedName>
</protein>
<dbReference type="Gene3D" id="3.40.366.10">
    <property type="entry name" value="Malonyl-Coenzyme A Acyl Carrier Protein, domain 2"/>
    <property type="match status" value="1"/>
</dbReference>
<feature type="region of interest" description="N-terminal hotdog fold" evidence="8">
    <location>
        <begin position="937"/>
        <end position="1066"/>
    </location>
</feature>
<dbReference type="SUPFAM" id="SSF55048">
    <property type="entry name" value="Probable ACP-binding domain of malonyl-CoA ACP transacylase"/>
    <property type="match status" value="1"/>
</dbReference>
<keyword evidence="14" id="KW-1185">Reference proteome</keyword>
<dbReference type="InterPro" id="IPR013154">
    <property type="entry name" value="ADH-like_N"/>
</dbReference>
<feature type="domain" description="Carrier" evidence="10">
    <location>
        <begin position="2415"/>
        <end position="2492"/>
    </location>
</feature>
<keyword evidence="7" id="KW-0012">Acyltransferase</keyword>
<dbReference type="Pfam" id="PF08242">
    <property type="entry name" value="Methyltransf_12"/>
    <property type="match status" value="1"/>
</dbReference>
<dbReference type="InterPro" id="IPR009081">
    <property type="entry name" value="PP-bd_ACP"/>
</dbReference>
<evidence type="ECO:0000259" key="11">
    <source>
        <dbReference type="PROSITE" id="PS52004"/>
    </source>
</evidence>
<feature type="active site" description="Proton acceptor; for dehydratase activity" evidence="8">
    <location>
        <position position="969"/>
    </location>
</feature>
<dbReference type="FunFam" id="3.40.50.720:FF:000209">
    <property type="entry name" value="Polyketide synthase Pks12"/>
    <property type="match status" value="1"/>
</dbReference>
<dbReference type="PANTHER" id="PTHR43775">
    <property type="entry name" value="FATTY ACID SYNTHASE"/>
    <property type="match status" value="1"/>
</dbReference>
<dbReference type="InterPro" id="IPR036736">
    <property type="entry name" value="ACP-like_sf"/>
</dbReference>
<dbReference type="GO" id="GO:1901336">
    <property type="term" value="P:lactone biosynthetic process"/>
    <property type="evidence" value="ECO:0007669"/>
    <property type="project" value="UniProtKB-ARBA"/>
</dbReference>
<dbReference type="SUPFAM" id="SSF50129">
    <property type="entry name" value="GroES-like"/>
    <property type="match status" value="1"/>
</dbReference>
<evidence type="ECO:0000256" key="6">
    <source>
        <dbReference type="ARBA" id="ARBA00023268"/>
    </source>
</evidence>
<dbReference type="SMART" id="SM00822">
    <property type="entry name" value="PKS_KR"/>
    <property type="match status" value="1"/>
</dbReference>
<dbReference type="Pfam" id="PF13602">
    <property type="entry name" value="ADH_zinc_N_2"/>
    <property type="match status" value="1"/>
</dbReference>
<keyword evidence="3" id="KW-0808">Transferase</keyword>
<dbReference type="InterPro" id="IPR014043">
    <property type="entry name" value="Acyl_transferase_dom"/>
</dbReference>
<evidence type="ECO:0000256" key="3">
    <source>
        <dbReference type="ARBA" id="ARBA00022679"/>
    </source>
</evidence>
<dbReference type="PANTHER" id="PTHR43775:SF37">
    <property type="entry name" value="SI:DKEY-61P9.11"/>
    <property type="match status" value="1"/>
</dbReference>
<dbReference type="InterPro" id="IPR049900">
    <property type="entry name" value="PKS_mFAS_DH"/>
</dbReference>
<dbReference type="InterPro" id="IPR014030">
    <property type="entry name" value="Ketoacyl_synth_N"/>
</dbReference>
<dbReference type="PROSITE" id="PS00012">
    <property type="entry name" value="PHOSPHOPANTETHEINE"/>
    <property type="match status" value="1"/>
</dbReference>
<dbReference type="InterPro" id="IPR050091">
    <property type="entry name" value="PKS_NRPS_Biosynth_Enz"/>
</dbReference>
<dbReference type="CDD" id="cd00833">
    <property type="entry name" value="PKS"/>
    <property type="match status" value="1"/>
</dbReference>
<dbReference type="SMART" id="SM00826">
    <property type="entry name" value="PKS_DH"/>
    <property type="match status" value="1"/>
</dbReference>
<proteinExistence type="predicted"/>
<dbReference type="SMART" id="SM00825">
    <property type="entry name" value="PKS_KS"/>
    <property type="match status" value="1"/>
</dbReference>
<dbReference type="GO" id="GO:0004312">
    <property type="term" value="F:fatty acid synthase activity"/>
    <property type="evidence" value="ECO:0007669"/>
    <property type="project" value="TreeGrafter"/>
</dbReference>
<dbReference type="InterPro" id="IPR018201">
    <property type="entry name" value="Ketoacyl_synth_AS"/>
</dbReference>
<comment type="caution">
    <text evidence="13">The sequence shown here is derived from an EMBL/GenBank/DDBJ whole genome shotgun (WGS) entry which is preliminary data.</text>
</comment>
<reference evidence="13" key="1">
    <citation type="submission" date="2018-03" db="EMBL/GenBank/DDBJ databases">
        <authorList>
            <person name="Guldener U."/>
        </authorList>
    </citation>
    <scope>NUCLEOTIDE SEQUENCE</scope>
</reference>
<evidence type="ECO:0000256" key="2">
    <source>
        <dbReference type="ARBA" id="ARBA00022553"/>
    </source>
</evidence>
<dbReference type="CDD" id="cd05195">
    <property type="entry name" value="enoyl_red"/>
    <property type="match status" value="1"/>
</dbReference>
<dbReference type="InterPro" id="IPR029063">
    <property type="entry name" value="SAM-dependent_MTases_sf"/>
</dbReference>
<dbReference type="GO" id="GO:0004315">
    <property type="term" value="F:3-oxoacyl-[acyl-carrier-protein] synthase activity"/>
    <property type="evidence" value="ECO:0007669"/>
    <property type="project" value="InterPro"/>
</dbReference>
<dbReference type="Gene3D" id="3.40.50.150">
    <property type="entry name" value="Vaccinia Virus protein VP39"/>
    <property type="match status" value="1"/>
</dbReference>